<dbReference type="AlphaFoldDB" id="A0A1M6ZBH7"/>
<evidence type="ECO:0000313" key="2">
    <source>
        <dbReference type="Proteomes" id="UP000189935"/>
    </source>
</evidence>
<sequence>MSSALIGDIRTGGDRGLFEYATALINVNETAGSLVPGIALSQRDIIVREKERRAGRACGGAISAQPPLLIP</sequence>
<dbReference type="EMBL" id="LT670844">
    <property type="protein sequence ID" value="SHL27807.1"/>
    <property type="molecule type" value="Genomic_DNA"/>
</dbReference>
<reference evidence="1 2" key="1">
    <citation type="submission" date="2016-11" db="EMBL/GenBank/DDBJ databases">
        <authorList>
            <person name="Jaros S."/>
            <person name="Januszkiewicz K."/>
            <person name="Wedrychowicz H."/>
        </authorList>
    </citation>
    <scope>NUCLEOTIDE SEQUENCE [LARGE SCALE GENOMIC DNA]</scope>
    <source>
        <strain evidence="1 2">GAS499</strain>
    </source>
</reference>
<evidence type="ECO:0000313" key="1">
    <source>
        <dbReference type="EMBL" id="SHL27807.1"/>
    </source>
</evidence>
<proteinExistence type="predicted"/>
<accession>A0A1M6ZBH7</accession>
<protein>
    <submittedName>
        <fullName evidence="1">Uncharacterized protein</fullName>
    </submittedName>
</protein>
<gene>
    <name evidence="1" type="ORF">SAMN05444159_5499</name>
</gene>
<organism evidence="1 2">
    <name type="scientific">Bradyrhizobium lablabi</name>
    <dbReference type="NCBI Taxonomy" id="722472"/>
    <lineage>
        <taxon>Bacteria</taxon>
        <taxon>Pseudomonadati</taxon>
        <taxon>Pseudomonadota</taxon>
        <taxon>Alphaproteobacteria</taxon>
        <taxon>Hyphomicrobiales</taxon>
        <taxon>Nitrobacteraceae</taxon>
        <taxon>Bradyrhizobium</taxon>
    </lineage>
</organism>
<name>A0A1M6ZBH7_9BRAD</name>
<dbReference type="RefSeq" id="WP_154071475.1">
    <property type="nucleotide sequence ID" value="NZ_LT670844.1"/>
</dbReference>
<dbReference type="Proteomes" id="UP000189935">
    <property type="component" value="Chromosome I"/>
</dbReference>